<feature type="transmembrane region" description="Helical" evidence="1">
    <location>
        <begin position="361"/>
        <end position="378"/>
    </location>
</feature>
<evidence type="ECO:0000313" key="3">
    <source>
        <dbReference type="Proteomes" id="UP000824048"/>
    </source>
</evidence>
<proteinExistence type="predicted"/>
<comment type="caution">
    <text evidence="2">The sequence shown here is derived from an EMBL/GenBank/DDBJ whole genome shotgun (WGS) entry which is preliminary data.</text>
</comment>
<evidence type="ECO:0000313" key="2">
    <source>
        <dbReference type="EMBL" id="HIZ42830.1"/>
    </source>
</evidence>
<protein>
    <submittedName>
        <fullName evidence="2">Uncharacterized protein</fullName>
    </submittedName>
</protein>
<feature type="transmembrane region" description="Helical" evidence="1">
    <location>
        <begin position="294"/>
        <end position="317"/>
    </location>
</feature>
<feature type="transmembrane region" description="Helical" evidence="1">
    <location>
        <begin position="199"/>
        <end position="223"/>
    </location>
</feature>
<accession>A0A9D2JA62</accession>
<dbReference type="EMBL" id="DXBP01000058">
    <property type="protein sequence ID" value="HIZ42830.1"/>
    <property type="molecule type" value="Genomic_DNA"/>
</dbReference>
<keyword evidence="1" id="KW-0812">Transmembrane</keyword>
<reference evidence="2" key="1">
    <citation type="journal article" date="2021" name="PeerJ">
        <title>Extensive microbial diversity within the chicken gut microbiome revealed by metagenomics and culture.</title>
        <authorList>
            <person name="Gilroy R."/>
            <person name="Ravi A."/>
            <person name="Getino M."/>
            <person name="Pursley I."/>
            <person name="Horton D.L."/>
            <person name="Alikhan N.F."/>
            <person name="Baker D."/>
            <person name="Gharbi K."/>
            <person name="Hall N."/>
            <person name="Watson M."/>
            <person name="Adriaenssens E.M."/>
            <person name="Foster-Nyarko E."/>
            <person name="Jarju S."/>
            <person name="Secka A."/>
            <person name="Antonio M."/>
            <person name="Oren A."/>
            <person name="Chaudhuri R.R."/>
            <person name="La Ragione R."/>
            <person name="Hildebrand F."/>
            <person name="Pallen M.J."/>
        </authorList>
    </citation>
    <scope>NUCLEOTIDE SEQUENCE</scope>
    <source>
        <strain evidence="2">ChiSxjej1B13-11774</strain>
    </source>
</reference>
<feature type="transmembrane region" description="Helical" evidence="1">
    <location>
        <begin position="384"/>
        <end position="401"/>
    </location>
</feature>
<feature type="transmembrane region" description="Helical" evidence="1">
    <location>
        <begin position="12"/>
        <end position="30"/>
    </location>
</feature>
<organism evidence="2 3">
    <name type="scientific">Candidatus Gemmiger excrementigallinarum</name>
    <dbReference type="NCBI Taxonomy" id="2838609"/>
    <lineage>
        <taxon>Bacteria</taxon>
        <taxon>Bacillati</taxon>
        <taxon>Bacillota</taxon>
        <taxon>Clostridia</taxon>
        <taxon>Eubacteriales</taxon>
        <taxon>Gemmiger</taxon>
    </lineage>
</organism>
<name>A0A9D2JA62_9FIRM</name>
<sequence>MNDKTRRIARHLVAWALLLLLVAAVAWLKYPRGEYNYLNSDATWHVVLTMNAYDETPLSVHKFLPLVSLGDARDKGISWGAAVWDQQGNYYYTSFSSMGFALPYLVLKLLHLPFTPQSLYLFNTGLLWLSCGIVYELLSLWSGPRRRQWLMAVVLVAYVLTPEIMHGMGLTYWHQSLMQVFLPLQLLLYYRWATTGRGFWAFAVLCLVCPYTEWSGYVANAGYFLAEGYRWAKDHDKRHGKSLAVIAAATVLAGVIFCVQYLPVVGLENLFLIVGERFVARSVSQNKTVFDLLAGYWVSAKALLLLAGACLVVWAVLRLTGLRRGEAYTREQKLVVFLAVFPLLENLLMQQHALSYTYDRMKIALPLLLLLYGLLYSITAGRRAWLAGAGALVVLVVCFFARQYRTDTHFVWATDYKAGNEALFAYLDENFDDSVLGCTAPVRGYVNMLAGRGCYEQVSDPYQLEEQAAEQDVRYIVLLTQQDAAGTDGGYCYCMGAQVLDRTTGQLCTITNLHSGIEVSDWQ</sequence>
<evidence type="ECO:0000256" key="1">
    <source>
        <dbReference type="SAM" id="Phobius"/>
    </source>
</evidence>
<feature type="transmembrane region" description="Helical" evidence="1">
    <location>
        <begin position="243"/>
        <end position="262"/>
    </location>
</feature>
<dbReference type="AlphaFoldDB" id="A0A9D2JA62"/>
<feature type="transmembrane region" description="Helical" evidence="1">
    <location>
        <begin position="119"/>
        <end position="142"/>
    </location>
</feature>
<dbReference type="Proteomes" id="UP000824048">
    <property type="component" value="Unassembled WGS sequence"/>
</dbReference>
<keyword evidence="1" id="KW-0472">Membrane</keyword>
<keyword evidence="1" id="KW-1133">Transmembrane helix</keyword>
<reference evidence="2" key="2">
    <citation type="submission" date="2021-04" db="EMBL/GenBank/DDBJ databases">
        <authorList>
            <person name="Gilroy R."/>
        </authorList>
    </citation>
    <scope>NUCLEOTIDE SEQUENCE</scope>
    <source>
        <strain evidence="2">ChiSxjej1B13-11774</strain>
    </source>
</reference>
<gene>
    <name evidence="2" type="ORF">H9811_09745</name>
</gene>
<feature type="transmembrane region" description="Helical" evidence="1">
    <location>
        <begin position="148"/>
        <end position="165"/>
    </location>
</feature>